<evidence type="ECO:0000313" key="3">
    <source>
        <dbReference type="EMBL" id="RKP11912.1"/>
    </source>
</evidence>
<feature type="compositionally biased region" description="Basic and acidic residues" evidence="1">
    <location>
        <begin position="128"/>
        <end position="146"/>
    </location>
</feature>
<name>A0A4P9Y0C6_9FUNG</name>
<protein>
    <submittedName>
        <fullName evidence="3">Uncharacterized protein</fullName>
    </submittedName>
</protein>
<dbReference type="AlphaFoldDB" id="A0A4P9Y0C6"/>
<evidence type="ECO:0000256" key="2">
    <source>
        <dbReference type="SAM" id="SignalP"/>
    </source>
</evidence>
<sequence>MWAFSSRHVGFALLLAMLFVSMQDFQFSYTGVSAAPLFNGKITVPQSIKRMGPAVRVWGSRTGNWVKNKVPNRATASNQRSSAPNLNRPTNQGSGATLNKQKSVPLPASQKNQVSSPNTQKTATSTSRDPKQQSEDNLKRFNKDFPPRGQQSKFEERFDLDALSKKGAETDSIQSKATNTQRGSNTNLRGSNGDGDTGSVKTNNNGAKDSASPSGNALKRESSLMTYTMNHFDALLKKHGLAPTSSANTSLRRQKVIRRQFRHSLPLTTKDLQQQVFSIQGLHVGLGKRTIQGQVDHSVLARPQSAQIERNPNWVGPE</sequence>
<evidence type="ECO:0000313" key="4">
    <source>
        <dbReference type="Proteomes" id="UP000267251"/>
    </source>
</evidence>
<organism evidence="3 4">
    <name type="scientific">Piptocephalis cylindrospora</name>
    <dbReference type="NCBI Taxonomy" id="1907219"/>
    <lineage>
        <taxon>Eukaryota</taxon>
        <taxon>Fungi</taxon>
        <taxon>Fungi incertae sedis</taxon>
        <taxon>Zoopagomycota</taxon>
        <taxon>Zoopagomycotina</taxon>
        <taxon>Zoopagomycetes</taxon>
        <taxon>Zoopagales</taxon>
        <taxon>Piptocephalidaceae</taxon>
        <taxon>Piptocephalis</taxon>
    </lineage>
</organism>
<keyword evidence="4" id="KW-1185">Reference proteome</keyword>
<reference evidence="4" key="1">
    <citation type="journal article" date="2018" name="Nat. Microbiol.">
        <title>Leveraging single-cell genomics to expand the fungal tree of life.</title>
        <authorList>
            <person name="Ahrendt S.R."/>
            <person name="Quandt C.A."/>
            <person name="Ciobanu D."/>
            <person name="Clum A."/>
            <person name="Salamov A."/>
            <person name="Andreopoulos B."/>
            <person name="Cheng J.F."/>
            <person name="Woyke T."/>
            <person name="Pelin A."/>
            <person name="Henrissat B."/>
            <person name="Reynolds N.K."/>
            <person name="Benny G.L."/>
            <person name="Smith M.E."/>
            <person name="James T.Y."/>
            <person name="Grigoriev I.V."/>
        </authorList>
    </citation>
    <scope>NUCLEOTIDE SEQUENCE [LARGE SCALE GENOMIC DNA]</scope>
</reference>
<evidence type="ECO:0000256" key="1">
    <source>
        <dbReference type="SAM" id="MobiDB-lite"/>
    </source>
</evidence>
<feature type="compositionally biased region" description="Polar residues" evidence="1">
    <location>
        <begin position="74"/>
        <end position="102"/>
    </location>
</feature>
<proteinExistence type="predicted"/>
<feature type="signal peptide" evidence="2">
    <location>
        <begin position="1"/>
        <end position="22"/>
    </location>
</feature>
<feature type="compositionally biased region" description="Polar residues" evidence="1">
    <location>
        <begin position="171"/>
        <end position="190"/>
    </location>
</feature>
<feature type="chain" id="PRO_5021000803" evidence="2">
    <location>
        <begin position="23"/>
        <end position="318"/>
    </location>
</feature>
<dbReference type="EMBL" id="KZ988583">
    <property type="protein sequence ID" value="RKP11912.1"/>
    <property type="molecule type" value="Genomic_DNA"/>
</dbReference>
<feature type="compositionally biased region" description="Polar residues" evidence="1">
    <location>
        <begin position="109"/>
        <end position="127"/>
    </location>
</feature>
<feature type="compositionally biased region" description="Polar residues" evidence="1">
    <location>
        <begin position="199"/>
        <end position="215"/>
    </location>
</feature>
<dbReference type="Proteomes" id="UP000267251">
    <property type="component" value="Unassembled WGS sequence"/>
</dbReference>
<keyword evidence="2" id="KW-0732">Signal</keyword>
<feature type="compositionally biased region" description="Basic and acidic residues" evidence="1">
    <location>
        <begin position="153"/>
        <end position="169"/>
    </location>
</feature>
<gene>
    <name evidence="3" type="ORF">BJ684DRAFT_17551</name>
</gene>
<accession>A0A4P9Y0C6</accession>
<feature type="region of interest" description="Disordered" evidence="1">
    <location>
        <begin position="65"/>
        <end position="218"/>
    </location>
</feature>